<dbReference type="SMART" id="SM00336">
    <property type="entry name" value="BBOX"/>
    <property type="match status" value="2"/>
</dbReference>
<protein>
    <recommendedName>
        <fullName evidence="11">B box-type domain-containing protein</fullName>
    </recommendedName>
</protein>
<name>A0AAD8WZ88_LOLMU</name>
<evidence type="ECO:0000259" key="11">
    <source>
        <dbReference type="PROSITE" id="PS50119"/>
    </source>
</evidence>
<keyword evidence="13" id="KW-1185">Reference proteome</keyword>
<dbReference type="GO" id="GO:0006355">
    <property type="term" value="P:regulation of DNA-templated transcription"/>
    <property type="evidence" value="ECO:0007669"/>
    <property type="project" value="TreeGrafter"/>
</dbReference>
<dbReference type="CDD" id="cd19821">
    <property type="entry name" value="Bbox1_BBX-like"/>
    <property type="match status" value="2"/>
</dbReference>
<evidence type="ECO:0000256" key="8">
    <source>
        <dbReference type="ARBA" id="ARBA00023242"/>
    </source>
</evidence>
<dbReference type="Proteomes" id="UP001231189">
    <property type="component" value="Unassembled WGS sequence"/>
</dbReference>
<keyword evidence="3" id="KW-0677">Repeat</keyword>
<keyword evidence="7" id="KW-0804">Transcription</keyword>
<keyword evidence="6" id="KW-0805">Transcription regulation</keyword>
<keyword evidence="5" id="KW-0862">Zinc</keyword>
<dbReference type="GO" id="GO:0008270">
    <property type="term" value="F:zinc ion binding"/>
    <property type="evidence" value="ECO:0007669"/>
    <property type="project" value="UniProtKB-KW"/>
</dbReference>
<dbReference type="InterPro" id="IPR049808">
    <property type="entry name" value="CONSTANS-like_Bbox1"/>
</dbReference>
<evidence type="ECO:0000256" key="7">
    <source>
        <dbReference type="ARBA" id="ARBA00023163"/>
    </source>
</evidence>
<reference evidence="12" key="1">
    <citation type="submission" date="2023-07" db="EMBL/GenBank/DDBJ databases">
        <title>A chromosome-level genome assembly of Lolium multiflorum.</title>
        <authorList>
            <person name="Chen Y."/>
            <person name="Copetti D."/>
            <person name="Kolliker R."/>
            <person name="Studer B."/>
        </authorList>
    </citation>
    <scope>NUCLEOTIDE SEQUENCE</scope>
    <source>
        <strain evidence="12">02402/16</strain>
        <tissue evidence="12">Leaf</tissue>
    </source>
</reference>
<keyword evidence="2" id="KW-0479">Metal-binding</keyword>
<feature type="domain" description="B box-type" evidence="11">
    <location>
        <begin position="1"/>
        <end position="47"/>
    </location>
</feature>
<feature type="region of interest" description="Disordered" evidence="10">
    <location>
        <begin position="117"/>
        <end position="152"/>
    </location>
</feature>
<keyword evidence="4 9" id="KW-0863">Zinc-finger</keyword>
<dbReference type="PANTHER" id="PTHR31832:SF75">
    <property type="entry name" value="B BOX-TYPE DOMAIN-CONTAINING PROTEIN"/>
    <property type="match status" value="1"/>
</dbReference>
<dbReference type="PROSITE" id="PS50119">
    <property type="entry name" value="ZF_BBOX"/>
    <property type="match status" value="2"/>
</dbReference>
<dbReference type="InterPro" id="IPR000315">
    <property type="entry name" value="Znf_B-box"/>
</dbReference>
<dbReference type="Gene3D" id="3.30.160.60">
    <property type="entry name" value="Classic Zinc Finger"/>
    <property type="match status" value="1"/>
</dbReference>
<dbReference type="GO" id="GO:0009640">
    <property type="term" value="P:photomorphogenesis"/>
    <property type="evidence" value="ECO:0007669"/>
    <property type="project" value="TreeGrafter"/>
</dbReference>
<evidence type="ECO:0000256" key="9">
    <source>
        <dbReference type="PROSITE-ProRule" id="PRU00024"/>
    </source>
</evidence>
<organism evidence="12 13">
    <name type="scientific">Lolium multiflorum</name>
    <name type="common">Italian ryegrass</name>
    <name type="synonym">Lolium perenne subsp. multiflorum</name>
    <dbReference type="NCBI Taxonomy" id="4521"/>
    <lineage>
        <taxon>Eukaryota</taxon>
        <taxon>Viridiplantae</taxon>
        <taxon>Streptophyta</taxon>
        <taxon>Embryophyta</taxon>
        <taxon>Tracheophyta</taxon>
        <taxon>Spermatophyta</taxon>
        <taxon>Magnoliopsida</taxon>
        <taxon>Liliopsida</taxon>
        <taxon>Poales</taxon>
        <taxon>Poaceae</taxon>
        <taxon>BOP clade</taxon>
        <taxon>Pooideae</taxon>
        <taxon>Poodae</taxon>
        <taxon>Poeae</taxon>
        <taxon>Poeae Chloroplast Group 2 (Poeae type)</taxon>
        <taxon>Loliodinae</taxon>
        <taxon>Loliinae</taxon>
        <taxon>Lolium</taxon>
    </lineage>
</organism>
<evidence type="ECO:0000256" key="10">
    <source>
        <dbReference type="SAM" id="MobiDB-lite"/>
    </source>
</evidence>
<accession>A0AAD8WZ88</accession>
<evidence type="ECO:0000256" key="6">
    <source>
        <dbReference type="ARBA" id="ARBA00023015"/>
    </source>
</evidence>
<evidence type="ECO:0000313" key="12">
    <source>
        <dbReference type="EMBL" id="KAK1684001.1"/>
    </source>
</evidence>
<keyword evidence="8" id="KW-0539">Nucleus</keyword>
<sequence>MRIQCGACEGAAATVVCCADEAALCARCDVQIHAANKLAGKHQRLPLDAAPAANKQQLPRCDVCQDKAAFVFCVEDRALFCGDCDDSIHLQGTLSANHQRYLATGIRVGFSSVCSAHADHHPPAPPSSNNNNKPPPAVVPRAVPKAPPAPVAAAQEVPSSPFMSPSSWAVEDLLQFSDYESSDKKGPTSPLGFKELEWFADIDLFHHDQAPPAKRGRTTAEVPELFASPHPMSNAGFYKTAGAQKSKKARVELPDDDEDYLIVPDLG</sequence>
<feature type="region of interest" description="Disordered" evidence="10">
    <location>
        <begin position="233"/>
        <end position="253"/>
    </location>
</feature>
<dbReference type="AlphaFoldDB" id="A0AAD8WZ88"/>
<evidence type="ECO:0000256" key="5">
    <source>
        <dbReference type="ARBA" id="ARBA00022833"/>
    </source>
</evidence>
<dbReference type="Pfam" id="PF00643">
    <property type="entry name" value="zf-B_box"/>
    <property type="match status" value="2"/>
</dbReference>
<comment type="caution">
    <text evidence="12">The sequence shown here is derived from an EMBL/GenBank/DDBJ whole genome shotgun (WGS) entry which is preliminary data.</text>
</comment>
<evidence type="ECO:0000256" key="4">
    <source>
        <dbReference type="ARBA" id="ARBA00022771"/>
    </source>
</evidence>
<dbReference type="EMBL" id="JAUUTY010000002">
    <property type="protein sequence ID" value="KAK1684001.1"/>
    <property type="molecule type" value="Genomic_DNA"/>
</dbReference>
<feature type="domain" description="B box-type" evidence="11">
    <location>
        <begin position="56"/>
        <end position="103"/>
    </location>
</feature>
<proteinExistence type="predicted"/>
<evidence type="ECO:0000256" key="1">
    <source>
        <dbReference type="ARBA" id="ARBA00004123"/>
    </source>
</evidence>
<dbReference type="GO" id="GO:0005634">
    <property type="term" value="C:nucleus"/>
    <property type="evidence" value="ECO:0007669"/>
    <property type="project" value="UniProtKB-SubCell"/>
</dbReference>
<evidence type="ECO:0000256" key="2">
    <source>
        <dbReference type="ARBA" id="ARBA00022723"/>
    </source>
</evidence>
<comment type="subcellular location">
    <subcellularLocation>
        <location evidence="1">Nucleus</location>
    </subcellularLocation>
</comment>
<gene>
    <name evidence="12" type="ORF">QYE76_044849</name>
</gene>
<evidence type="ECO:0000256" key="3">
    <source>
        <dbReference type="ARBA" id="ARBA00022737"/>
    </source>
</evidence>
<evidence type="ECO:0000313" key="13">
    <source>
        <dbReference type="Proteomes" id="UP001231189"/>
    </source>
</evidence>
<dbReference type="InterPro" id="IPR051979">
    <property type="entry name" value="B-box_zinc_finger"/>
</dbReference>
<dbReference type="PANTHER" id="PTHR31832">
    <property type="entry name" value="B-BOX ZINC FINGER PROTEIN 22"/>
    <property type="match status" value="1"/>
</dbReference>